<dbReference type="EMBL" id="PDOA01000025">
    <property type="protein sequence ID" value="PWC26749.1"/>
    <property type="molecule type" value="Genomic_DNA"/>
</dbReference>
<comment type="caution">
    <text evidence="5">The sequence shown here is derived from an EMBL/GenBank/DDBJ whole genome shotgun (WGS) entry which is preliminary data.</text>
</comment>
<keyword evidence="1" id="KW-0479">Metal-binding</keyword>
<dbReference type="PANTHER" id="PTHR46594">
    <property type="entry name" value="P-TYPE CATION-TRANSPORTING ATPASE"/>
    <property type="match status" value="1"/>
</dbReference>
<evidence type="ECO:0000256" key="3">
    <source>
        <dbReference type="SAM" id="MobiDB-lite"/>
    </source>
</evidence>
<dbReference type="InterPro" id="IPR017969">
    <property type="entry name" value="Heavy-metal-associated_CS"/>
</dbReference>
<dbReference type="Gene3D" id="3.30.70.100">
    <property type="match status" value="2"/>
</dbReference>
<keyword evidence="2" id="KW-0186">Copper</keyword>
<evidence type="ECO:0000313" key="6">
    <source>
        <dbReference type="Proteomes" id="UP000245048"/>
    </source>
</evidence>
<organism evidence="5 6">
    <name type="scientific">Teichococcus aestuarii</name>
    <dbReference type="NCBI Taxonomy" id="568898"/>
    <lineage>
        <taxon>Bacteria</taxon>
        <taxon>Pseudomonadati</taxon>
        <taxon>Pseudomonadota</taxon>
        <taxon>Alphaproteobacteria</taxon>
        <taxon>Acetobacterales</taxon>
        <taxon>Roseomonadaceae</taxon>
        <taxon>Roseomonas</taxon>
    </lineage>
</organism>
<dbReference type="CDD" id="cd00371">
    <property type="entry name" value="HMA"/>
    <property type="match status" value="2"/>
</dbReference>
<evidence type="ECO:0000259" key="4">
    <source>
        <dbReference type="PROSITE" id="PS50846"/>
    </source>
</evidence>
<dbReference type="RefSeq" id="WP_109518983.1">
    <property type="nucleotide sequence ID" value="NZ_PDOA01000025.1"/>
</dbReference>
<dbReference type="AlphaFoldDB" id="A0A2U1UYL2"/>
<dbReference type="NCBIfam" id="TIGR00003">
    <property type="entry name" value="copper ion binding protein"/>
    <property type="match status" value="2"/>
</dbReference>
<feature type="compositionally biased region" description="Polar residues" evidence="3">
    <location>
        <begin position="161"/>
        <end position="174"/>
    </location>
</feature>
<dbReference type="FunFam" id="3.30.70.100:FF:000001">
    <property type="entry name" value="ATPase copper transporting beta"/>
    <property type="match status" value="1"/>
</dbReference>
<evidence type="ECO:0000256" key="2">
    <source>
        <dbReference type="ARBA" id="ARBA00023008"/>
    </source>
</evidence>
<feature type="domain" description="HMA" evidence="4">
    <location>
        <begin position="18"/>
        <end position="83"/>
    </location>
</feature>
<dbReference type="InterPro" id="IPR006122">
    <property type="entry name" value="HMA_Cu_ion-bd"/>
</dbReference>
<accession>A0A2U1UYL2</accession>
<dbReference type="SUPFAM" id="SSF55008">
    <property type="entry name" value="HMA, heavy metal-associated domain"/>
    <property type="match status" value="2"/>
</dbReference>
<dbReference type="OrthoDB" id="9760802at2"/>
<name>A0A2U1UYL2_9PROT</name>
<dbReference type="InterPro" id="IPR036163">
    <property type="entry name" value="HMA_dom_sf"/>
</dbReference>
<reference evidence="6" key="1">
    <citation type="submission" date="2017-10" db="EMBL/GenBank/DDBJ databases">
        <authorList>
            <person name="Toshchakov S.V."/>
            <person name="Goeva M.A."/>
        </authorList>
    </citation>
    <scope>NUCLEOTIDE SEQUENCE [LARGE SCALE GENOMIC DNA]</scope>
    <source>
        <strain evidence="6">JR1/69-1-13</strain>
    </source>
</reference>
<dbReference type="InterPro" id="IPR001802">
    <property type="entry name" value="MerP/CopZ"/>
</dbReference>
<evidence type="ECO:0000313" key="5">
    <source>
        <dbReference type="EMBL" id="PWC26749.1"/>
    </source>
</evidence>
<dbReference type="Proteomes" id="UP000245048">
    <property type="component" value="Unassembled WGS sequence"/>
</dbReference>
<dbReference type="PANTHER" id="PTHR46594:SF4">
    <property type="entry name" value="P-TYPE CATION-TRANSPORTING ATPASE"/>
    <property type="match status" value="1"/>
</dbReference>
<dbReference type="InterPro" id="IPR006121">
    <property type="entry name" value="HMA_dom"/>
</dbReference>
<feature type="domain" description="HMA" evidence="4">
    <location>
        <begin position="85"/>
        <end position="151"/>
    </location>
</feature>
<protein>
    <recommendedName>
        <fullName evidence="4">HMA domain-containing protein</fullName>
    </recommendedName>
</protein>
<proteinExistence type="predicted"/>
<gene>
    <name evidence="5" type="ORF">CR165_21490</name>
</gene>
<dbReference type="Pfam" id="PF00403">
    <property type="entry name" value="HMA"/>
    <property type="match status" value="2"/>
</dbReference>
<dbReference type="GO" id="GO:0005507">
    <property type="term" value="F:copper ion binding"/>
    <property type="evidence" value="ECO:0007669"/>
    <property type="project" value="InterPro"/>
</dbReference>
<dbReference type="PRINTS" id="PR00946">
    <property type="entry name" value="HGSCAVENGER"/>
</dbReference>
<feature type="region of interest" description="Disordered" evidence="3">
    <location>
        <begin position="151"/>
        <end position="189"/>
    </location>
</feature>
<dbReference type="PROSITE" id="PS01047">
    <property type="entry name" value="HMA_1"/>
    <property type="match status" value="1"/>
</dbReference>
<evidence type="ECO:0000256" key="1">
    <source>
        <dbReference type="ARBA" id="ARBA00022723"/>
    </source>
</evidence>
<dbReference type="PROSITE" id="PS50846">
    <property type="entry name" value="HMA_2"/>
    <property type="match status" value="2"/>
</dbReference>
<dbReference type="FunFam" id="3.30.70.100:FF:000005">
    <property type="entry name" value="Copper-exporting P-type ATPase A"/>
    <property type="match status" value="1"/>
</dbReference>
<sequence length="189" mass="19206">MDALTAEAGTAAKAGDGAGVDIGIEEMSCASCVGRVEQALRRVPGVSDVSVNLSTERARVAFSGPPDTAALTKAVEGAGYDVPVAEFDLNVRGMTCASCSGRVERALKQVPGVVGAEVNPATERARVTTDMGAVTVDQLAAAVRDTGFDASPVKQVGTRPTLPTTTGSAFPSTRSTDRVPHGASSCPRS</sequence>
<keyword evidence="6" id="KW-1185">Reference proteome</keyword>